<evidence type="ECO:0000313" key="6">
    <source>
        <dbReference type="Proteomes" id="UP000005239"/>
    </source>
</evidence>
<dbReference type="FunFam" id="1.10.418.10:FF:000006">
    <property type="entry name" value="Filamin-B isoform A"/>
    <property type="match status" value="1"/>
</dbReference>
<dbReference type="Gene3D" id="1.10.418.10">
    <property type="entry name" value="Calponin-like domain"/>
    <property type="match status" value="2"/>
</dbReference>
<reference evidence="5" key="2">
    <citation type="submission" date="2022-06" db="UniProtKB">
        <authorList>
            <consortium name="EnsemblMetazoa"/>
        </authorList>
    </citation>
    <scope>IDENTIFICATION</scope>
    <source>
        <strain evidence="5">PS312</strain>
    </source>
</reference>
<keyword evidence="2" id="KW-0677">Repeat</keyword>
<evidence type="ECO:0000256" key="2">
    <source>
        <dbReference type="ARBA" id="ARBA00022737"/>
    </source>
</evidence>
<accession>A0A2A6C239</accession>
<dbReference type="InterPro" id="IPR044801">
    <property type="entry name" value="Filamin"/>
</dbReference>
<dbReference type="PROSITE" id="PS50021">
    <property type="entry name" value="CH"/>
    <property type="match status" value="2"/>
</dbReference>
<organism evidence="5 6">
    <name type="scientific">Pristionchus pacificus</name>
    <name type="common">Parasitic nematode worm</name>
    <dbReference type="NCBI Taxonomy" id="54126"/>
    <lineage>
        <taxon>Eukaryota</taxon>
        <taxon>Metazoa</taxon>
        <taxon>Ecdysozoa</taxon>
        <taxon>Nematoda</taxon>
        <taxon>Chromadorea</taxon>
        <taxon>Rhabditida</taxon>
        <taxon>Rhabditina</taxon>
        <taxon>Diplogasteromorpha</taxon>
        <taxon>Diplogasteroidea</taxon>
        <taxon>Neodiplogasteridae</taxon>
        <taxon>Pristionchus</taxon>
    </lineage>
</organism>
<sequence length="2510" mass="271254">MVDHDDSALVPALMLPDAAWKSIQQNTFTRWVNKHLQKAQEHVDNLETDLADGLRLIKLAEVLSHKSVGKHNKKVSFRSQKLENVSVALKFLQDIERIKIVNIDSSHIVDCNRKLILGLIWTLIVHYSISAHMWEGTDEAPTSSEQTPKQRLLAWIRSKLPSDVPVTNFTSDWNDGVALGALVDALAPGPLANWRDWDPDNAVQNTKNAMQLADEDLGVAQLITPEELINPNIDEKSVMTYLAQFPQAKRAIPKARISALEERPTVGVASDFIVAVPNDLMKPKLTIRDSEGASIHHTLTKTSPTEYSVKYTPERRGEHEISLFVVNISTGDGRATPDATAFVSARLPARLVYSPETRLGEGPVTLSIEDAEGATPDDIDIVILPPTGEEARIIALGSEHDPSTFSAAYTPSLVGLHSVNVFEKRKPLPGSPFPLRVRAQGDDLRAWGRGLAAAGVVAGERVEVNVDHLEQYDDRGQPIETKRSKRDLRGIPVAVKIIDNATGVSRDADVKASDADLRAFAYVPPTAGDYIVEVTADGHHVGLSPYHVSVAESVNSRVRAFGPGLEGGVAQLPSVFYVESNGEKARLAFAVEGPSQTDIRCEERGSGSAIVEYTPALPGVYSVSILAGDEHIKDSPFVLLVEPHNAHLRPSAVRVSGIDERGIYVLGHPIEFEIDTTHAGDTLLIPSVSVLDGKLLPIETTVTQLIASHTKGVESPSSASGLFSCVSLPTHAGQHYINVAVKGVSVPGSPFPVTVVDPSKLRIYGPGVDGPVVTNEPTHFTVDAKQAGPGTLELALNDGDGRAVDIDVLENNDGSFTVKYTAPRPGPYQLKVVFAGEELPKIEINVKPNFDPAGIRVEGLENAVVTVNCEQEVHVFTSNGEKTRITIRAPSGKLLEAIIEPSERGLRVRFTPPETGNYTIDVTCEDAEEDLLDLLEDEYGGPGPSTSNGTTSTRGSPSQQASFHFQAIEEALNRLQEAMDDVANVSPGASRRRRHNSHEAEYVVSATGPPRAELVRVFGPGLGTVPATLDAQVYIDASLAGLGDIDLYVDGPTRTPIHCVDNHNGTCVMNYVPRVAGMYWLRVLFDGRHVTGSPFQIIAVPPLMTGSSTLSDLENSLFVGQPLRLRVDPQGTPASAKGAEIILVDENGKRGRLFDSKDAAGVLEAKYTPDKQGELFVEVFFDGIEIKKKSIRVVGGCDPSKVKCWGDGLHKATVDNKSKFHIDTKEAGVGRLHIEITGPDEVPTKIHDNGDGTATVEYTPAKPGLYTLSIMYGDDKVHVPGSPFRALADHPHDTRAVVVRGLEKSVARAGEVRRFVIDASKSAEADVAARLPIGQQQPFVVERPHEPRVYDCHFTPVEDVGDGSVAASPIGRRLLPLEVLYGGEHVNGSPFSMTLLPESDPSAIRLVTPQSVAASRDGVILIDKTEAGKIGPLEIEVTGPDGRRRRYEISPTATEHVDELRFRTDLPGEYFVQVRLVGDESRTVVKKARLTAEAKGILSDIEILELQAWEDGWLIGADHKIRLRRGVDDANARLAVIETTGKGIEYAVEARKVGENEYEDMIIMRARKPGHHHIVILYGGVVVKEIEFEAYTLEELEAIRLKRLTVVEEVVEVLEKKYYAADESVQQAAPPSPFEANNNELDTGHILTVFDERVFPFDFDPSEIDASKLTATVEMPGVSTKDSAEIIDNHDGTVLVKYTPKTSGNHVLSIVHDGVLVQGTPISFYVDKYSDGFATVYGPGTQGGVVGETAHFTVCAKHGHAKELSVSIEGPAQANIKIHDNKDGTCSVSWIPPMPGQYQLHVKLAGKEIDQSPFKVLVAGEGSKRAHLSVGSTSEVALNISEKELKGISASIKSPSGIEEPCFVRIIDGGRLGVSFTPREAGEHLITVKRDGKLVPKAPFKIKVDRSQVGDASKVEVTGDGRAKALTQQWNEILIDTTKAGYGGLSVSVQGPSKAELQCKEKKTGLVQVLYKPTEPGVYAIAVKFADHHVLNSPLTVHCTGPSGGAVKQEIEKRIEQASISLPGQETNLFLKLPNTSPMDVVARIMDPKGNTEDAEMRDQGEAFYVIKFKPKVEGSHALSILHRDAHVNGSPFQFTVGSFSEGGAHKVRASGMGVIRGETTSWQSFNLYSREAGAGKLAVAIEGPSKATLKFEDHKDGNCHVDYKVTQPGEYVISVKYNDAHIPDSPFKVFIAPATGEVRKLELASFHDSGIPVGKAFTFMVLTHRARGHLEGKVLTPNGETEQIDIVPIEDGESYAMRIVPKESGNHYIHVTLDGAPMRDSPFRLRVGGKDECDPTAIHASGEGLVGCTTGSKGEFVVATANAGAGILTIQMDGPSKVTLDAYELDTGYKARYTALAPGDYFAAVKYNGIHVPGSPYKIHIDGKVLGGNGYNETAVVKIDAVAKTTKGTVAVAPVYKGDASKVVAKGAGLNKFFPGRPAMFTIDTALAGNNLLMVGIVTTKGPCEEVVVKHQGNGHYICTYRIQDRLKGFVFIKYGDVEIPGSPFSLEF</sequence>
<dbReference type="InterPro" id="IPR013783">
    <property type="entry name" value="Ig-like_fold"/>
</dbReference>
<dbReference type="InterPro" id="IPR014756">
    <property type="entry name" value="Ig_E-set"/>
</dbReference>
<dbReference type="SMART" id="SM00033">
    <property type="entry name" value="CH"/>
    <property type="match status" value="2"/>
</dbReference>
<feature type="compositionally biased region" description="Low complexity" evidence="4">
    <location>
        <begin position="944"/>
        <end position="958"/>
    </location>
</feature>
<keyword evidence="6" id="KW-1185">Reference proteome</keyword>
<dbReference type="SMART" id="SM00557">
    <property type="entry name" value="IG_FLMN"/>
    <property type="match status" value="19"/>
</dbReference>
<dbReference type="FunFam" id="2.60.40.10:FF:000140">
    <property type="entry name" value="FiLamiN (Actin binding protein) homolog"/>
    <property type="match status" value="1"/>
</dbReference>
<dbReference type="Gene3D" id="2.60.40.10">
    <property type="entry name" value="Immunoglobulins"/>
    <property type="match status" value="20"/>
</dbReference>
<dbReference type="Pfam" id="PF00630">
    <property type="entry name" value="Filamin"/>
    <property type="match status" value="14"/>
</dbReference>
<dbReference type="InterPro" id="IPR036872">
    <property type="entry name" value="CH_dom_sf"/>
</dbReference>
<dbReference type="PANTHER" id="PTHR38537:SF8">
    <property type="entry name" value="FILAMIN-A"/>
    <property type="match status" value="1"/>
</dbReference>
<dbReference type="EnsemblMetazoa" id="PPA21492.1">
    <property type="protein sequence ID" value="PPA21492.1"/>
    <property type="gene ID" value="WBGene00111046"/>
</dbReference>
<dbReference type="OrthoDB" id="18740at2759"/>
<protein>
    <submittedName>
        <fullName evidence="5">Fln-1</fullName>
    </submittedName>
</protein>
<dbReference type="Proteomes" id="UP000005239">
    <property type="component" value="Unassembled WGS sequence"/>
</dbReference>
<dbReference type="InterPro" id="IPR001298">
    <property type="entry name" value="Filamin/ABP280_rpt"/>
</dbReference>
<proteinExistence type="inferred from homology"/>
<dbReference type="GO" id="GO:0051015">
    <property type="term" value="F:actin filament binding"/>
    <property type="evidence" value="ECO:0007669"/>
    <property type="project" value="InterPro"/>
</dbReference>
<dbReference type="PROSITE" id="PS50194">
    <property type="entry name" value="FILAMIN_REPEAT"/>
    <property type="match status" value="20"/>
</dbReference>
<feature type="region of interest" description="Disordered" evidence="4">
    <location>
        <begin position="936"/>
        <end position="961"/>
    </location>
</feature>
<dbReference type="SUPFAM" id="SSF47576">
    <property type="entry name" value="Calponin-homology domain, CH-domain"/>
    <property type="match status" value="1"/>
</dbReference>
<gene>
    <name evidence="5" type="primary">WBGene00111046</name>
</gene>
<dbReference type="FunFam" id="2.60.40.10:FF:000096">
    <property type="entry name" value="filamin-C isoform X2"/>
    <property type="match status" value="1"/>
</dbReference>
<accession>A0A8R1UFP6</accession>
<dbReference type="CDD" id="cd21230">
    <property type="entry name" value="CH_FLN_rpt2"/>
    <property type="match status" value="1"/>
</dbReference>
<evidence type="ECO:0000256" key="3">
    <source>
        <dbReference type="ARBA" id="ARBA00023203"/>
    </source>
</evidence>
<dbReference type="PROSITE" id="PS00019">
    <property type="entry name" value="ACTININ_1"/>
    <property type="match status" value="1"/>
</dbReference>
<dbReference type="GO" id="GO:0030036">
    <property type="term" value="P:actin cytoskeleton organization"/>
    <property type="evidence" value="ECO:0007669"/>
    <property type="project" value="InterPro"/>
</dbReference>
<dbReference type="InterPro" id="IPR017868">
    <property type="entry name" value="Filamin/ABP280_repeat-like"/>
</dbReference>
<dbReference type="InterPro" id="IPR001715">
    <property type="entry name" value="CH_dom"/>
</dbReference>
<dbReference type="PANTHER" id="PTHR38537">
    <property type="entry name" value="JITTERBUG, ISOFORM N"/>
    <property type="match status" value="1"/>
</dbReference>
<evidence type="ECO:0000256" key="1">
    <source>
        <dbReference type="ARBA" id="ARBA00009238"/>
    </source>
</evidence>
<dbReference type="Pfam" id="PF00307">
    <property type="entry name" value="CH"/>
    <property type="match status" value="2"/>
</dbReference>
<comment type="similarity">
    <text evidence="1">Belongs to the filamin family.</text>
</comment>
<evidence type="ECO:0000313" key="5">
    <source>
        <dbReference type="EnsemblMetazoa" id="PPA21492.1"/>
    </source>
</evidence>
<dbReference type="SUPFAM" id="SSF81296">
    <property type="entry name" value="E set domains"/>
    <property type="match status" value="21"/>
</dbReference>
<name>A0A2A6C239_PRIPA</name>
<reference evidence="6" key="1">
    <citation type="journal article" date="2008" name="Nat. Genet.">
        <title>The Pristionchus pacificus genome provides a unique perspective on nematode lifestyle and parasitism.</title>
        <authorList>
            <person name="Dieterich C."/>
            <person name="Clifton S.W."/>
            <person name="Schuster L.N."/>
            <person name="Chinwalla A."/>
            <person name="Delehaunty K."/>
            <person name="Dinkelacker I."/>
            <person name="Fulton L."/>
            <person name="Fulton R."/>
            <person name="Godfrey J."/>
            <person name="Minx P."/>
            <person name="Mitreva M."/>
            <person name="Roeseler W."/>
            <person name="Tian H."/>
            <person name="Witte H."/>
            <person name="Yang S.P."/>
            <person name="Wilson R.K."/>
            <person name="Sommer R.J."/>
        </authorList>
    </citation>
    <scope>NUCLEOTIDE SEQUENCE [LARGE SCALE GENOMIC DNA]</scope>
    <source>
        <strain evidence="6">PS312</strain>
    </source>
</reference>
<dbReference type="InterPro" id="IPR001589">
    <property type="entry name" value="Actinin_actin-bd_CS"/>
</dbReference>
<keyword evidence="3" id="KW-0009">Actin-binding</keyword>
<evidence type="ECO:0000256" key="4">
    <source>
        <dbReference type="SAM" id="MobiDB-lite"/>
    </source>
</evidence>